<name>A0A2Z4FJQ4_9DELT</name>
<feature type="compositionally biased region" description="Basic and acidic residues" evidence="1">
    <location>
        <begin position="37"/>
        <end position="47"/>
    </location>
</feature>
<dbReference type="KEGG" id="bsed:DN745_07435"/>
<proteinExistence type="predicted"/>
<protein>
    <submittedName>
        <fullName evidence="3">Uncharacterized protein</fullName>
    </submittedName>
</protein>
<feature type="chain" id="PRO_5043366159" evidence="2">
    <location>
        <begin position="26"/>
        <end position="602"/>
    </location>
</feature>
<dbReference type="Gene3D" id="2.30.42.10">
    <property type="match status" value="1"/>
</dbReference>
<dbReference type="SUPFAM" id="SSF50156">
    <property type="entry name" value="PDZ domain-like"/>
    <property type="match status" value="1"/>
</dbReference>
<gene>
    <name evidence="3" type="ORF">DN745_07435</name>
</gene>
<dbReference type="InterPro" id="IPR036034">
    <property type="entry name" value="PDZ_sf"/>
</dbReference>
<feature type="region of interest" description="Disordered" evidence="1">
    <location>
        <begin position="34"/>
        <end position="59"/>
    </location>
</feature>
<evidence type="ECO:0000313" key="3">
    <source>
        <dbReference type="EMBL" id="AWV89179.1"/>
    </source>
</evidence>
<dbReference type="Proteomes" id="UP000249799">
    <property type="component" value="Chromosome"/>
</dbReference>
<dbReference type="SUPFAM" id="SSF49464">
    <property type="entry name" value="Carboxypeptidase regulatory domain-like"/>
    <property type="match status" value="1"/>
</dbReference>
<reference evidence="3 4" key="1">
    <citation type="submission" date="2018-06" db="EMBL/GenBank/DDBJ databases">
        <title>Lujinxingia sediminis gen. nov. sp. nov., a new facultative anaerobic member of the class Deltaproteobacteria, and proposal of Lujinxingaceae fam. nov.</title>
        <authorList>
            <person name="Guo L.-Y."/>
            <person name="Li C.-M."/>
            <person name="Wang S."/>
            <person name="Du Z.-J."/>
        </authorList>
    </citation>
    <scope>NUCLEOTIDE SEQUENCE [LARGE SCALE GENOMIC DNA]</scope>
    <source>
        <strain evidence="3 4">FA350</strain>
    </source>
</reference>
<evidence type="ECO:0000256" key="1">
    <source>
        <dbReference type="SAM" id="MobiDB-lite"/>
    </source>
</evidence>
<organism evidence="3 4">
    <name type="scientific">Bradymonas sediminis</name>
    <dbReference type="NCBI Taxonomy" id="1548548"/>
    <lineage>
        <taxon>Bacteria</taxon>
        <taxon>Deltaproteobacteria</taxon>
        <taxon>Bradymonadales</taxon>
        <taxon>Bradymonadaceae</taxon>
        <taxon>Bradymonas</taxon>
    </lineage>
</organism>
<dbReference type="SUPFAM" id="SSF49478">
    <property type="entry name" value="Cna protein B-type domain"/>
    <property type="match status" value="1"/>
</dbReference>
<dbReference type="AlphaFoldDB" id="A0A2Z4FJQ4"/>
<sequence>MKTRLKWLYLLLLVATVAAAGSFVAADCASQGVDEGDSAKERADRPADTPAPTSEDAVAPPAALEVPANALRFVRGDKAEDVAVSVSVGTPGHYPPREGEVGIGGFFELPELLEVSVWSEDVNAHEVYARSEDNKDAFWSVLPANRDPNEPQVVTLRPASPIKVEVVDPAGEPLSGAKVRLSRGLIGMVHQTQMTSDAGEALFGAIPQGDFQLSVYADGFVRHTRHLLHAYRADSEVATTQVVLDRGATVAGRVIDEFGVPVVGADVEIIPVSPFANEILDADFLAQVGVASQIGKSDAQGRFSMGGIATGGVQVRAEAVGYGSALSALIRVKGNTSTRIKDLVLSREVRRDDLLVRIYVRDASVELNSVELRVPKGKNDAGRLCRGQRVNARDWRFVNCGMGSRELVATSAAGVQLHWEGMLEAESEITLNSPRRVEIFVVDALGSPVSGAMVQIWQDGRLLLDANSLGARPINFDTALPFKASIVARDARRGAGQKVVNIGANAANQAANEERAVVTLDRGLFELSLPPGVVNSGEEIEGYLGAQIVQDDQQWIVDFVAEDSSAGQAGIQRGDRILVVRRVGAKVEVTVSRDGNRIQVTL</sequence>
<evidence type="ECO:0000256" key="2">
    <source>
        <dbReference type="SAM" id="SignalP"/>
    </source>
</evidence>
<keyword evidence="4" id="KW-1185">Reference proteome</keyword>
<keyword evidence="2" id="KW-0732">Signal</keyword>
<dbReference type="EMBL" id="CP030032">
    <property type="protein sequence ID" value="AWV89179.1"/>
    <property type="molecule type" value="Genomic_DNA"/>
</dbReference>
<dbReference type="InterPro" id="IPR008969">
    <property type="entry name" value="CarboxyPept-like_regulatory"/>
</dbReference>
<evidence type="ECO:0000313" key="4">
    <source>
        <dbReference type="Proteomes" id="UP000249799"/>
    </source>
</evidence>
<dbReference type="OrthoDB" id="279966at2"/>
<accession>A0A2Z4FJQ4</accession>
<dbReference type="RefSeq" id="WP_111333470.1">
    <property type="nucleotide sequence ID" value="NZ_CP030032.1"/>
</dbReference>
<feature type="signal peptide" evidence="2">
    <location>
        <begin position="1"/>
        <end position="25"/>
    </location>
</feature>
<dbReference type="Gene3D" id="2.60.40.1120">
    <property type="entry name" value="Carboxypeptidase-like, regulatory domain"/>
    <property type="match status" value="1"/>
</dbReference>